<proteinExistence type="predicted"/>
<keyword evidence="2" id="KW-1185">Reference proteome</keyword>
<name>A0A5C6CJA5_9BACT</name>
<sequence length="59" mass="6903">MNASIARLQTVQSKTVIPEFWDRAKLSVARALHRMRCMSVENSLKEFRHGVCYHSRLRS</sequence>
<dbReference type="Proteomes" id="UP000316304">
    <property type="component" value="Unassembled WGS sequence"/>
</dbReference>
<evidence type="ECO:0000313" key="1">
    <source>
        <dbReference type="EMBL" id="TWU22889.1"/>
    </source>
</evidence>
<dbReference type="AlphaFoldDB" id="A0A5C6CJA5"/>
<evidence type="ECO:0000313" key="2">
    <source>
        <dbReference type="Proteomes" id="UP000316304"/>
    </source>
</evidence>
<organism evidence="1 2">
    <name type="scientific">Novipirellula galeiformis</name>
    <dbReference type="NCBI Taxonomy" id="2528004"/>
    <lineage>
        <taxon>Bacteria</taxon>
        <taxon>Pseudomonadati</taxon>
        <taxon>Planctomycetota</taxon>
        <taxon>Planctomycetia</taxon>
        <taxon>Pirellulales</taxon>
        <taxon>Pirellulaceae</taxon>
        <taxon>Novipirellula</taxon>
    </lineage>
</organism>
<gene>
    <name evidence="1" type="ORF">Pla52o_24210</name>
</gene>
<comment type="caution">
    <text evidence="1">The sequence shown here is derived from an EMBL/GenBank/DDBJ whole genome shotgun (WGS) entry which is preliminary data.</text>
</comment>
<reference evidence="1 2" key="1">
    <citation type="submission" date="2019-02" db="EMBL/GenBank/DDBJ databases">
        <title>Deep-cultivation of Planctomycetes and their phenomic and genomic characterization uncovers novel biology.</title>
        <authorList>
            <person name="Wiegand S."/>
            <person name="Jogler M."/>
            <person name="Boedeker C."/>
            <person name="Pinto D."/>
            <person name="Vollmers J."/>
            <person name="Rivas-Marin E."/>
            <person name="Kohn T."/>
            <person name="Peeters S.H."/>
            <person name="Heuer A."/>
            <person name="Rast P."/>
            <person name="Oberbeckmann S."/>
            <person name="Bunk B."/>
            <person name="Jeske O."/>
            <person name="Meyerdierks A."/>
            <person name="Storesund J.E."/>
            <person name="Kallscheuer N."/>
            <person name="Luecker S."/>
            <person name="Lage O.M."/>
            <person name="Pohl T."/>
            <person name="Merkel B.J."/>
            <person name="Hornburger P."/>
            <person name="Mueller R.-W."/>
            <person name="Bruemmer F."/>
            <person name="Labrenz M."/>
            <person name="Spormann A.M."/>
            <person name="Op Den Camp H."/>
            <person name="Overmann J."/>
            <person name="Amann R."/>
            <person name="Jetten M.S.M."/>
            <person name="Mascher T."/>
            <person name="Medema M.H."/>
            <person name="Devos D.P."/>
            <person name="Kaster A.-K."/>
            <person name="Ovreas L."/>
            <person name="Rohde M."/>
            <person name="Galperin M.Y."/>
            <person name="Jogler C."/>
        </authorList>
    </citation>
    <scope>NUCLEOTIDE SEQUENCE [LARGE SCALE GENOMIC DNA]</scope>
    <source>
        <strain evidence="1 2">Pla52o</strain>
    </source>
</reference>
<dbReference type="EMBL" id="SJPT01000004">
    <property type="protein sequence ID" value="TWU22889.1"/>
    <property type="molecule type" value="Genomic_DNA"/>
</dbReference>
<accession>A0A5C6CJA5</accession>
<protein>
    <submittedName>
        <fullName evidence="1">Uncharacterized protein</fullName>
    </submittedName>
</protein>